<reference evidence="2" key="1">
    <citation type="submission" date="2013-09" db="EMBL/GenBank/DDBJ databases">
        <title>Corchorus olitorius genome sequencing.</title>
        <authorList>
            <person name="Alam M."/>
            <person name="Haque M.S."/>
            <person name="Islam M.S."/>
            <person name="Emdad E.M."/>
            <person name="Islam M.M."/>
            <person name="Ahmed B."/>
            <person name="Halim A."/>
            <person name="Hossen Q.M.M."/>
            <person name="Hossain M.Z."/>
            <person name="Ahmed R."/>
            <person name="Khan M.M."/>
            <person name="Islam R."/>
            <person name="Rashid M.M."/>
            <person name="Khan S.A."/>
            <person name="Rahman M.S."/>
            <person name="Alam M."/>
            <person name="Yahiya A.S."/>
            <person name="Khan M.S."/>
            <person name="Azam M.S."/>
            <person name="Haque T."/>
            <person name="Lashkar M.Z.H."/>
            <person name="Akhand A.I."/>
            <person name="Morshed G."/>
            <person name="Roy S."/>
            <person name="Uddin K.S."/>
            <person name="Rabeya T."/>
            <person name="Hossain A.S."/>
            <person name="Chowdhury A."/>
            <person name="Snigdha A.R."/>
            <person name="Mortoza M.S."/>
            <person name="Matin S.A."/>
            <person name="Hoque S.M.E."/>
            <person name="Islam M.K."/>
            <person name="Roy D.K."/>
            <person name="Haider R."/>
            <person name="Moosa M.M."/>
            <person name="Elias S.M."/>
            <person name="Hasan A.M."/>
            <person name="Jahan S."/>
            <person name="Shafiuddin M."/>
            <person name="Mahmood N."/>
            <person name="Shommy N.S."/>
        </authorList>
    </citation>
    <scope>NUCLEOTIDE SEQUENCE [LARGE SCALE GENOMIC DNA]</scope>
    <source>
        <strain evidence="2">cv. O-4</strain>
    </source>
</reference>
<name>A0A1R3KVE7_9ROSI</name>
<proteinExistence type="predicted"/>
<accession>A0A1R3KVE7</accession>
<sequence>MTVRIRANDLPMATQTRVPMFANTSELCHRFCRFVAIAMTFENF</sequence>
<dbReference type="Proteomes" id="UP000187203">
    <property type="component" value="Unassembled WGS sequence"/>
</dbReference>
<keyword evidence="2" id="KW-1185">Reference proteome</keyword>
<dbReference type="AlphaFoldDB" id="A0A1R3KVE7"/>
<gene>
    <name evidence="1" type="ORF">COLO4_04040</name>
</gene>
<evidence type="ECO:0000313" key="1">
    <source>
        <dbReference type="EMBL" id="OMP11094.1"/>
    </source>
</evidence>
<comment type="caution">
    <text evidence="1">The sequence shown here is derived from an EMBL/GenBank/DDBJ whole genome shotgun (WGS) entry which is preliminary data.</text>
</comment>
<protein>
    <submittedName>
        <fullName evidence="1">Uncharacterized protein</fullName>
    </submittedName>
</protein>
<organism evidence="1 2">
    <name type="scientific">Corchorus olitorius</name>
    <dbReference type="NCBI Taxonomy" id="93759"/>
    <lineage>
        <taxon>Eukaryota</taxon>
        <taxon>Viridiplantae</taxon>
        <taxon>Streptophyta</taxon>
        <taxon>Embryophyta</taxon>
        <taxon>Tracheophyta</taxon>
        <taxon>Spermatophyta</taxon>
        <taxon>Magnoliopsida</taxon>
        <taxon>eudicotyledons</taxon>
        <taxon>Gunneridae</taxon>
        <taxon>Pentapetalae</taxon>
        <taxon>rosids</taxon>
        <taxon>malvids</taxon>
        <taxon>Malvales</taxon>
        <taxon>Malvaceae</taxon>
        <taxon>Grewioideae</taxon>
        <taxon>Apeibeae</taxon>
        <taxon>Corchorus</taxon>
    </lineage>
</organism>
<dbReference type="EMBL" id="AWUE01010935">
    <property type="protein sequence ID" value="OMP11094.1"/>
    <property type="molecule type" value="Genomic_DNA"/>
</dbReference>
<evidence type="ECO:0000313" key="2">
    <source>
        <dbReference type="Proteomes" id="UP000187203"/>
    </source>
</evidence>